<dbReference type="Proteomes" id="UP000509303">
    <property type="component" value="Chromosome"/>
</dbReference>
<feature type="region of interest" description="Disordered" evidence="1">
    <location>
        <begin position="34"/>
        <end position="90"/>
    </location>
</feature>
<feature type="transmembrane region" description="Helical" evidence="2">
    <location>
        <begin position="246"/>
        <end position="263"/>
    </location>
</feature>
<sequence length="731" mass="77211">MANFYTAYMATIGAALFVIARLVIDRPAHVVTAVAGPPRGSARTAANAERGTAAEHPATAPATAASDDGPDDVGSDRGTPAATLTGSPASTPRPSALRLLGELWRPLVTLLLGVGLAAPLVSVIYAGTGEAYPGRDTEFVAEPWRDVFARLLPGGYGYNSPSLYVDTVALLLALTLPFNTAVPRRVRYGWSALVVAVLLSFQWKPTHLAWHAFTTPNGSQFRQTFVLCALLVIAAWLSLAHARPTWRALLGGGGVLAALTFTARDSQLLYAWSVPIMLAGAAALALALALWRFADARRRPVLVVLAAVLLVGMQVGQSAATLAVSDRKRLAHMDDYAPWGERQREQRAAIQAADGWPAYRTEPGRQQTVGNDPMMVGGQGAQYYSSLTSDVLSRTMTALGGGWTSGGRSVQSLDNPVTDVIFSVGARLYSPPDPHQRWNPRHPGPVVTVRQKVPPLVTVRPPGPRPAYGSSAYRNQELLLGARVYDVPSYTLHLTDRPQLPRTRDGGYRVPARHRAADPTAQVKAVCRPGSSVFLWAPRYWGKADLRDGRGPQADFRGDYPPKRSAAMQELGRTPANGQVRITLTALRGGSVPKGAIGCLDRGKLKAAADRLTGRGATDVSVDGATVRATVPAGSRGTAVVAMPNIKGWECAAGGSARPATSYLGLVSVPLDGRATTVSCTFQPPGLRGGAAAAGLALLGLVSIGAWRAWRARQTGRAPAGHPSTSAASHD</sequence>
<keyword evidence="2" id="KW-0472">Membrane</keyword>
<dbReference type="PANTHER" id="PTHR38454:SF1">
    <property type="entry name" value="INTEGRAL MEMBRANE PROTEIN"/>
    <property type="match status" value="1"/>
</dbReference>
<dbReference type="PANTHER" id="PTHR38454">
    <property type="entry name" value="INTEGRAL MEMBRANE PROTEIN-RELATED"/>
    <property type="match status" value="1"/>
</dbReference>
<name>A0A7H8NI45_9ACTN</name>
<keyword evidence="2" id="KW-0812">Transmembrane</keyword>
<evidence type="ECO:0000313" key="3">
    <source>
        <dbReference type="EMBL" id="QKW54209.1"/>
    </source>
</evidence>
<feature type="compositionally biased region" description="Low complexity" evidence="1">
    <location>
        <begin position="54"/>
        <end position="67"/>
    </location>
</feature>
<dbReference type="EMBL" id="CP054929">
    <property type="protein sequence ID" value="QKW54209.1"/>
    <property type="molecule type" value="Genomic_DNA"/>
</dbReference>
<accession>A0A7H8NI45</accession>
<evidence type="ECO:0000313" key="4">
    <source>
        <dbReference type="Proteomes" id="UP000509303"/>
    </source>
</evidence>
<evidence type="ECO:0000256" key="2">
    <source>
        <dbReference type="SAM" id="Phobius"/>
    </source>
</evidence>
<dbReference type="InterPro" id="IPR018580">
    <property type="entry name" value="Uncharacterised_YfhO"/>
</dbReference>
<keyword evidence="4" id="KW-1185">Reference proteome</keyword>
<evidence type="ECO:0000256" key="1">
    <source>
        <dbReference type="SAM" id="MobiDB-lite"/>
    </source>
</evidence>
<feature type="transmembrane region" description="Helical" evidence="2">
    <location>
        <begin position="107"/>
        <end position="127"/>
    </location>
</feature>
<proteinExistence type="predicted"/>
<feature type="transmembrane region" description="Helical" evidence="2">
    <location>
        <begin position="302"/>
        <end position="324"/>
    </location>
</feature>
<organism evidence="3 4">
    <name type="scientific">Streptomyces buecherae</name>
    <dbReference type="NCBI Taxonomy" id="2763006"/>
    <lineage>
        <taxon>Bacteria</taxon>
        <taxon>Bacillati</taxon>
        <taxon>Actinomycetota</taxon>
        <taxon>Actinomycetes</taxon>
        <taxon>Kitasatosporales</taxon>
        <taxon>Streptomycetaceae</taxon>
        <taxon>Streptomyces</taxon>
    </lineage>
</organism>
<feature type="transmembrane region" description="Helical" evidence="2">
    <location>
        <begin position="6"/>
        <end position="24"/>
    </location>
</feature>
<gene>
    <name evidence="3" type="ORF">HUT08_03560</name>
</gene>
<dbReference type="Pfam" id="PF09586">
    <property type="entry name" value="YfhO"/>
    <property type="match status" value="1"/>
</dbReference>
<protein>
    <submittedName>
        <fullName evidence="3">YfhO family protein</fullName>
    </submittedName>
</protein>
<feature type="transmembrane region" description="Helical" evidence="2">
    <location>
        <begin position="269"/>
        <end position="290"/>
    </location>
</feature>
<feature type="transmembrane region" description="Helical" evidence="2">
    <location>
        <begin position="161"/>
        <end position="179"/>
    </location>
</feature>
<feature type="transmembrane region" description="Helical" evidence="2">
    <location>
        <begin position="223"/>
        <end position="239"/>
    </location>
</feature>
<keyword evidence="2" id="KW-1133">Transmembrane helix</keyword>
<reference evidence="3 4" key="1">
    <citation type="submission" date="2020-06" db="EMBL/GenBank/DDBJ databases">
        <title>Genome mining for natural products.</title>
        <authorList>
            <person name="Zhang B."/>
            <person name="Shi J."/>
            <person name="Ge H."/>
        </authorList>
    </citation>
    <scope>NUCLEOTIDE SEQUENCE [LARGE SCALE GENOMIC DNA]</scope>
    <source>
        <strain evidence="3 4">NA00687</strain>
    </source>
</reference>
<feature type="transmembrane region" description="Helical" evidence="2">
    <location>
        <begin position="186"/>
        <end position="203"/>
    </location>
</feature>
<dbReference type="AlphaFoldDB" id="A0A7H8NI45"/>